<organism evidence="2 3">
    <name type="scientific">Tagetes erecta</name>
    <name type="common">African marigold</name>
    <dbReference type="NCBI Taxonomy" id="13708"/>
    <lineage>
        <taxon>Eukaryota</taxon>
        <taxon>Viridiplantae</taxon>
        <taxon>Streptophyta</taxon>
        <taxon>Embryophyta</taxon>
        <taxon>Tracheophyta</taxon>
        <taxon>Spermatophyta</taxon>
        <taxon>Magnoliopsida</taxon>
        <taxon>eudicotyledons</taxon>
        <taxon>Gunneridae</taxon>
        <taxon>Pentapetalae</taxon>
        <taxon>asterids</taxon>
        <taxon>campanulids</taxon>
        <taxon>Asterales</taxon>
        <taxon>Asteraceae</taxon>
        <taxon>Asteroideae</taxon>
        <taxon>Heliantheae alliance</taxon>
        <taxon>Tageteae</taxon>
        <taxon>Tagetes</taxon>
    </lineage>
</organism>
<accession>A0AAD8JSW3</accession>
<gene>
    <name evidence="2" type="ORF">QVD17_39687</name>
</gene>
<dbReference type="AlphaFoldDB" id="A0AAD8JSW3"/>
<comment type="caution">
    <text evidence="2">The sequence shown here is derived from an EMBL/GenBank/DDBJ whole genome shotgun (WGS) entry which is preliminary data.</text>
</comment>
<dbReference type="Proteomes" id="UP001229421">
    <property type="component" value="Unassembled WGS sequence"/>
</dbReference>
<evidence type="ECO:0000256" key="1">
    <source>
        <dbReference type="SAM" id="MobiDB-lite"/>
    </source>
</evidence>
<reference evidence="2" key="1">
    <citation type="journal article" date="2023" name="bioRxiv">
        <title>Improved chromosome-level genome assembly for marigold (Tagetes erecta).</title>
        <authorList>
            <person name="Jiang F."/>
            <person name="Yuan L."/>
            <person name="Wang S."/>
            <person name="Wang H."/>
            <person name="Xu D."/>
            <person name="Wang A."/>
            <person name="Fan W."/>
        </authorList>
    </citation>
    <scope>NUCLEOTIDE SEQUENCE</scope>
    <source>
        <strain evidence="2">WSJ</strain>
        <tissue evidence="2">Leaf</tissue>
    </source>
</reference>
<proteinExistence type="predicted"/>
<evidence type="ECO:0000313" key="2">
    <source>
        <dbReference type="EMBL" id="KAK1408056.1"/>
    </source>
</evidence>
<name>A0AAD8JSW3_TARER</name>
<feature type="region of interest" description="Disordered" evidence="1">
    <location>
        <begin position="55"/>
        <end position="76"/>
    </location>
</feature>
<dbReference type="EMBL" id="JAUHHV010000011">
    <property type="protein sequence ID" value="KAK1408056.1"/>
    <property type="molecule type" value="Genomic_DNA"/>
</dbReference>
<keyword evidence="3" id="KW-1185">Reference proteome</keyword>
<evidence type="ECO:0000313" key="3">
    <source>
        <dbReference type="Proteomes" id="UP001229421"/>
    </source>
</evidence>
<protein>
    <submittedName>
        <fullName evidence="2">Uncharacterized protein</fullName>
    </submittedName>
</protein>
<sequence length="76" mass="7938">MCQGGARDQAGKGPKDFRRCKKTCHNKKTCNANSDDAWDGGTMVSVTVSDVLSEGRVDGGIGDETTVDGMSGLKVS</sequence>